<dbReference type="AlphaFoldDB" id="W5MI06"/>
<dbReference type="PANTHER" id="PTHR46788">
    <property type="entry name" value="EF-HAND CALCIUM-BINDING DOMAIN-CONTAINING PROTEIN 5"/>
    <property type="match status" value="1"/>
</dbReference>
<dbReference type="OMA" id="MVHMSKC"/>
<dbReference type="EMBL" id="AHAT01006012">
    <property type="status" value="NOT_ANNOTATED_CDS"/>
    <property type="molecule type" value="Genomic_DNA"/>
</dbReference>
<feature type="compositionally biased region" description="Low complexity" evidence="1">
    <location>
        <begin position="410"/>
        <end position="425"/>
    </location>
</feature>
<dbReference type="InterPro" id="IPR029016">
    <property type="entry name" value="GAF-like_dom_sf"/>
</dbReference>
<evidence type="ECO:0000313" key="3">
    <source>
        <dbReference type="Proteomes" id="UP000018468"/>
    </source>
</evidence>
<sequence length="1043" mass="116314">MSAASHSEPRGEGDCPKEQNEEGDWGRQELPPAGREWKDILEKELHSRGLELHSQEVTQRGRSREEELSLEGRGLAEELARDWFSLDGDTVESRLFLVERVLPALVPGVVALLGELERRGQLGEVGGEAEGTPDFNPLNFLAQRLLRGAQQAGRGAPYARGLKQVLQELQGSGVEGQPSRLRDLKQAVQARQEEQQRTQRIRGRTAERRRECLRLQFSEWGLEPDGTLQLRVVQDALRSFQELTSTEESPAGVQYDRDLSDTAGASRLQQDSFVEYVSGCAAGLSQEQFSQLLQHLSLCSRDLQRAADTLRWRHTFTQLFHDCDTAESGLLDRHRVLALLENFYDSQSEGIQAALHNPRHWPLREEEHLTPDLWAESKTQWREVTESSRPPITRSTAASEGRTDSELSNEEGAGSARGAGPAAEGDLSPEPWREEAAGLDPAELEPAEPRLVLESGAAVEACSLKSTLWESCTFGFLYATVSQAGPESWGPVRGVSAFDRSALDRVQFIQLLETFLGETASDSMVHSLVGYLRGGYRETEQERLDRLKQARREAVLAQRARAIDELFERWDNEGRGFLERSEVEGVLSQYKEGAERAAMERGEAWQQGSPPLHSAPYLSGGQFRALLQAVLWELPPEGGQEGGFQGLLAFLAESAARSLAERTRGAARRKWLAQVQRAAERGGASLEPLYRVVFQTLHRDAETHGNGKQISASLSLLEGGDRLRYVACTAEDAPYVLNRELRREVAPVSFAAIDDGKPVHVPRVRLHGNIHFFNTVRPESEQKGSFVAVPLKDPRGRVFGVLGVDTLREPQERNIFLRHEIDFYQGVSSAFSMAFQHILTQRNILRIVDSATYWLHSRVLGVHNITTYLMESTGEQGGSYALRKMMMMDSETGHSRLLSAPSSLRRSDHLFRDYLFRCCDSSEPLRCVAYGEHRLAVPLRDPGGRALGVLDISCGPRGALQPHEGRDLRAMVRMVQAACCQVVRESSGLQAQNKVVTEAEGVGGEQRVALLFLRFMLQDLRGCVRQLDHQSFAELKSYNDPPT</sequence>
<dbReference type="Proteomes" id="UP000018468">
    <property type="component" value="Linkage group LG22"/>
</dbReference>
<dbReference type="Gene3D" id="3.30.450.40">
    <property type="match status" value="1"/>
</dbReference>
<dbReference type="EMBL" id="AHAT01006014">
    <property type="status" value="NOT_ANNOTATED_CDS"/>
    <property type="molecule type" value="Genomic_DNA"/>
</dbReference>
<dbReference type="PANTHER" id="PTHR46788:SF1">
    <property type="entry name" value="EF-HAND CALCIUM-BINDING DOMAIN-CONTAINING PROTEIN 5"/>
    <property type="match status" value="1"/>
</dbReference>
<dbReference type="InterPro" id="IPR011992">
    <property type="entry name" value="EF-hand-dom_pair"/>
</dbReference>
<protein>
    <submittedName>
        <fullName evidence="2">Uncharacterized protein</fullName>
    </submittedName>
</protein>
<accession>W5MI06</accession>
<feature type="compositionally biased region" description="Polar residues" evidence="1">
    <location>
        <begin position="387"/>
        <end position="398"/>
    </location>
</feature>
<organism evidence="2 3">
    <name type="scientific">Lepisosteus oculatus</name>
    <name type="common">Spotted gar</name>
    <dbReference type="NCBI Taxonomy" id="7918"/>
    <lineage>
        <taxon>Eukaryota</taxon>
        <taxon>Metazoa</taxon>
        <taxon>Chordata</taxon>
        <taxon>Craniata</taxon>
        <taxon>Vertebrata</taxon>
        <taxon>Euteleostomi</taxon>
        <taxon>Actinopterygii</taxon>
        <taxon>Neopterygii</taxon>
        <taxon>Holostei</taxon>
        <taxon>Semionotiformes</taxon>
        <taxon>Lepisosteidae</taxon>
        <taxon>Lepisosteus</taxon>
    </lineage>
</organism>
<feature type="compositionally biased region" description="Basic and acidic residues" evidence="1">
    <location>
        <begin position="7"/>
        <end position="27"/>
    </location>
</feature>
<dbReference type="SUPFAM" id="SSF47473">
    <property type="entry name" value="EF-hand"/>
    <property type="match status" value="1"/>
</dbReference>
<dbReference type="GeneTree" id="ENSGT00940000154049"/>
<dbReference type="Bgee" id="ENSLOCG00000006636">
    <property type="expression patterns" value="Expressed in larva and 5 other cell types or tissues"/>
</dbReference>
<dbReference type="InParanoid" id="W5MI06"/>
<dbReference type="EMBL" id="AHAT01006013">
    <property type="status" value="NOT_ANNOTATED_CDS"/>
    <property type="molecule type" value="Genomic_DNA"/>
</dbReference>
<dbReference type="STRING" id="7918.ENSLOCP00000008015"/>
<dbReference type="HOGENOM" id="CLU_006376_0_0_1"/>
<evidence type="ECO:0000256" key="1">
    <source>
        <dbReference type="SAM" id="MobiDB-lite"/>
    </source>
</evidence>
<feature type="region of interest" description="Disordered" evidence="1">
    <location>
        <begin position="1"/>
        <end position="33"/>
    </location>
</feature>
<dbReference type="eggNOG" id="ENOG502R5M0">
    <property type="taxonomic scope" value="Eukaryota"/>
</dbReference>
<feature type="region of interest" description="Disordered" evidence="1">
    <location>
        <begin position="379"/>
        <end position="433"/>
    </location>
</feature>
<dbReference type="Ensembl" id="ENSLOCT00000008025.1">
    <property type="protein sequence ID" value="ENSLOCP00000008015.1"/>
    <property type="gene ID" value="ENSLOCG00000006636.1"/>
</dbReference>
<reference evidence="2" key="2">
    <citation type="submission" date="2025-08" db="UniProtKB">
        <authorList>
            <consortium name="Ensembl"/>
        </authorList>
    </citation>
    <scope>IDENTIFICATION</scope>
</reference>
<evidence type="ECO:0000313" key="2">
    <source>
        <dbReference type="Ensembl" id="ENSLOCP00000008015.1"/>
    </source>
</evidence>
<keyword evidence="3" id="KW-1185">Reference proteome</keyword>
<proteinExistence type="predicted"/>
<reference evidence="3" key="1">
    <citation type="submission" date="2011-12" db="EMBL/GenBank/DDBJ databases">
        <title>The Draft Genome of Lepisosteus oculatus.</title>
        <authorList>
            <consortium name="The Broad Institute Genome Assembly &amp; Analysis Group"/>
            <consortium name="Computational R&amp;D Group"/>
            <consortium name="and Sequencing Platform"/>
            <person name="Di Palma F."/>
            <person name="Alfoldi J."/>
            <person name="Johnson J."/>
            <person name="Berlin A."/>
            <person name="Gnerre S."/>
            <person name="Jaffe D."/>
            <person name="MacCallum I."/>
            <person name="Young S."/>
            <person name="Walker B.J."/>
            <person name="Lander E.S."/>
            <person name="Lindblad-Toh K."/>
        </authorList>
    </citation>
    <scope>NUCLEOTIDE SEQUENCE [LARGE SCALE GENOMIC DNA]</scope>
</reference>
<dbReference type="SUPFAM" id="SSF55781">
    <property type="entry name" value="GAF domain-like"/>
    <property type="match status" value="1"/>
</dbReference>
<name>W5MI06_LEPOC</name>
<reference evidence="2" key="3">
    <citation type="submission" date="2025-09" db="UniProtKB">
        <authorList>
            <consortium name="Ensembl"/>
        </authorList>
    </citation>
    <scope>IDENTIFICATION</scope>
</reference>
<dbReference type="CDD" id="cd22968">
    <property type="entry name" value="DD_EFCAB5"/>
    <property type="match status" value="1"/>
</dbReference>